<dbReference type="AlphaFoldDB" id="A0A5J4JIF9"/>
<evidence type="ECO:0000313" key="7">
    <source>
        <dbReference type="Proteomes" id="UP000391919"/>
    </source>
</evidence>
<evidence type="ECO:0000256" key="3">
    <source>
        <dbReference type="ARBA" id="ARBA00022989"/>
    </source>
</evidence>
<dbReference type="GO" id="GO:0012505">
    <property type="term" value="C:endomembrane system"/>
    <property type="evidence" value="ECO:0007669"/>
    <property type="project" value="UniProtKB-SubCell"/>
</dbReference>
<evidence type="ECO:0000256" key="1">
    <source>
        <dbReference type="ARBA" id="ARBA00004127"/>
    </source>
</evidence>
<evidence type="ECO:0000259" key="5">
    <source>
        <dbReference type="Pfam" id="PF06803"/>
    </source>
</evidence>
<dbReference type="Pfam" id="PF06803">
    <property type="entry name" value="DUF1232"/>
    <property type="match status" value="1"/>
</dbReference>
<gene>
    <name evidence="6" type="ORF">BpJC7_28140</name>
</gene>
<comment type="caution">
    <text evidence="6">The sequence shown here is derived from an EMBL/GenBank/DDBJ whole genome shotgun (WGS) entry which is preliminary data.</text>
</comment>
<protein>
    <recommendedName>
        <fullName evidence="5">DUF1232 domain-containing protein</fullName>
    </recommendedName>
</protein>
<keyword evidence="4" id="KW-0472">Membrane</keyword>
<name>A0A5J4JIF9_9BACI</name>
<keyword evidence="2" id="KW-0812">Transmembrane</keyword>
<feature type="domain" description="DUF1232" evidence="5">
    <location>
        <begin position="33"/>
        <end position="67"/>
    </location>
</feature>
<proteinExistence type="predicted"/>
<keyword evidence="7" id="KW-1185">Reference proteome</keyword>
<organism evidence="6 7">
    <name type="scientific">Weizmannia acidilactici</name>
    <dbReference type="NCBI Taxonomy" id="2607726"/>
    <lineage>
        <taxon>Bacteria</taxon>
        <taxon>Bacillati</taxon>
        <taxon>Bacillota</taxon>
        <taxon>Bacilli</taxon>
        <taxon>Bacillales</taxon>
        <taxon>Bacillaceae</taxon>
        <taxon>Heyndrickxia</taxon>
    </lineage>
</organism>
<keyword evidence="3" id="KW-1133">Transmembrane helix</keyword>
<sequence>MGKTEEICPKSRHKRAVLLLYYTLQKPDVPKKAKATIIGALGYFILPTDLFPDILPAGFTDDLGALGLALIQVAMYIDDNVKAEAKGKLKQWFGELVHTSKIDQK</sequence>
<dbReference type="InterPro" id="IPR010652">
    <property type="entry name" value="DUF1232"/>
</dbReference>
<comment type="subcellular location">
    <subcellularLocation>
        <location evidence="1">Endomembrane system</location>
        <topology evidence="1">Multi-pass membrane protein</topology>
    </subcellularLocation>
</comment>
<dbReference type="EMBL" id="BKZQ01000051">
    <property type="protein sequence ID" value="GER71511.1"/>
    <property type="molecule type" value="Genomic_DNA"/>
</dbReference>
<accession>A0A5J4JIF9</accession>
<evidence type="ECO:0000313" key="6">
    <source>
        <dbReference type="EMBL" id="GER71511.1"/>
    </source>
</evidence>
<evidence type="ECO:0000256" key="4">
    <source>
        <dbReference type="ARBA" id="ARBA00023136"/>
    </source>
</evidence>
<dbReference type="Proteomes" id="UP000391919">
    <property type="component" value="Unassembled WGS sequence"/>
</dbReference>
<reference evidence="6 7" key="1">
    <citation type="submission" date="2019-09" db="EMBL/GenBank/DDBJ databases">
        <title>Draft genome sequence of Bacillus sp. JC-7.</title>
        <authorList>
            <person name="Tanaka N."/>
            <person name="Shiwa Y."/>
            <person name="Fujita N."/>
            <person name="Tanasupawat S."/>
        </authorList>
    </citation>
    <scope>NUCLEOTIDE SEQUENCE [LARGE SCALE GENOMIC DNA]</scope>
    <source>
        <strain evidence="6 7">JC-7</strain>
    </source>
</reference>
<evidence type="ECO:0000256" key="2">
    <source>
        <dbReference type="ARBA" id="ARBA00022692"/>
    </source>
</evidence>